<feature type="region of interest" description="Disordered" evidence="1">
    <location>
        <begin position="1"/>
        <end position="35"/>
    </location>
</feature>
<dbReference type="Proteomes" id="UP000095751">
    <property type="component" value="Unassembled WGS sequence"/>
</dbReference>
<feature type="region of interest" description="Disordered" evidence="1">
    <location>
        <begin position="213"/>
        <end position="262"/>
    </location>
</feature>
<name>A0A1E7F7B1_9STRA</name>
<dbReference type="InParanoid" id="A0A1E7F7B1"/>
<sequence length="287" mass="32465">MQESYDCSSAVARDLSTPQRELQEEEEEEEEEEENRPVILWANYLTYDNLGWSVAECPTWDSTYYCEYAAHCDAKILSRPEGVGYNKTYGSPTVYWYLNDAELLEMGKNADIFIYTGSDFDAIYALKNETMDQIKAVQNEQVYDTLGQGESAWYEQRYAEYDVVGLDMCDVVGRTSATGPKHERRWFRNVYTEPIGSLSTCNVPEEISQPYVPPAQQCVRPQSSIEPNEGETTPMTKPESSTKAEIPAATIQSTEEDSSDSSASRKSLIAFTSVILALVIFCNYNFL</sequence>
<feature type="compositionally biased region" description="Polar residues" evidence="1">
    <location>
        <begin position="219"/>
        <end position="243"/>
    </location>
</feature>
<evidence type="ECO:0008006" key="4">
    <source>
        <dbReference type="Google" id="ProtNLM"/>
    </source>
</evidence>
<evidence type="ECO:0000256" key="1">
    <source>
        <dbReference type="SAM" id="MobiDB-lite"/>
    </source>
</evidence>
<evidence type="ECO:0000313" key="3">
    <source>
        <dbReference type="Proteomes" id="UP000095751"/>
    </source>
</evidence>
<dbReference type="EMBL" id="KV784361">
    <property type="protein sequence ID" value="OEU14019.1"/>
    <property type="molecule type" value="Genomic_DNA"/>
</dbReference>
<dbReference type="AlphaFoldDB" id="A0A1E7F7B1"/>
<keyword evidence="3" id="KW-1185">Reference proteome</keyword>
<evidence type="ECO:0000313" key="2">
    <source>
        <dbReference type="EMBL" id="OEU14019.1"/>
    </source>
</evidence>
<dbReference type="OrthoDB" id="409848at2759"/>
<dbReference type="KEGG" id="fcy:FRACYDRAFT_269995"/>
<gene>
    <name evidence="2" type="ORF">FRACYDRAFT_269995</name>
</gene>
<reference evidence="2 3" key="1">
    <citation type="submission" date="2016-09" db="EMBL/GenBank/DDBJ databases">
        <title>Extensive genetic diversity and differential bi-allelic expression allows diatom success in the polar Southern Ocean.</title>
        <authorList>
            <consortium name="DOE Joint Genome Institute"/>
            <person name="Mock T."/>
            <person name="Otillar R.P."/>
            <person name="Strauss J."/>
            <person name="Dupont C."/>
            <person name="Frickenhaus S."/>
            <person name="Maumus F."/>
            <person name="Mcmullan M."/>
            <person name="Sanges R."/>
            <person name="Schmutz J."/>
            <person name="Toseland A."/>
            <person name="Valas R."/>
            <person name="Veluchamy A."/>
            <person name="Ward B.J."/>
            <person name="Allen A."/>
            <person name="Barry K."/>
            <person name="Falciatore A."/>
            <person name="Ferrante M."/>
            <person name="Fortunato A.E."/>
            <person name="Gloeckner G."/>
            <person name="Gruber A."/>
            <person name="Hipkin R."/>
            <person name="Janech M."/>
            <person name="Kroth P."/>
            <person name="Leese F."/>
            <person name="Lindquist E."/>
            <person name="Lyon B.R."/>
            <person name="Martin J."/>
            <person name="Mayer C."/>
            <person name="Parker M."/>
            <person name="Quesneville H."/>
            <person name="Raymond J."/>
            <person name="Uhlig C."/>
            <person name="Valentin K.U."/>
            <person name="Worden A.Z."/>
            <person name="Armbrust E.V."/>
            <person name="Bowler C."/>
            <person name="Green B."/>
            <person name="Moulton V."/>
            <person name="Van Oosterhout C."/>
            <person name="Grigoriev I."/>
        </authorList>
    </citation>
    <scope>NUCLEOTIDE SEQUENCE [LARGE SCALE GENOMIC DNA]</scope>
    <source>
        <strain evidence="2 3">CCMP1102</strain>
    </source>
</reference>
<organism evidence="2 3">
    <name type="scientific">Fragilariopsis cylindrus CCMP1102</name>
    <dbReference type="NCBI Taxonomy" id="635003"/>
    <lineage>
        <taxon>Eukaryota</taxon>
        <taxon>Sar</taxon>
        <taxon>Stramenopiles</taxon>
        <taxon>Ochrophyta</taxon>
        <taxon>Bacillariophyta</taxon>
        <taxon>Bacillariophyceae</taxon>
        <taxon>Bacillariophycidae</taxon>
        <taxon>Bacillariales</taxon>
        <taxon>Bacillariaceae</taxon>
        <taxon>Fragilariopsis</taxon>
    </lineage>
</organism>
<accession>A0A1E7F7B1</accession>
<protein>
    <recommendedName>
        <fullName evidence="4">Cobalamin acquisition protein 1</fullName>
    </recommendedName>
</protein>
<feature type="compositionally biased region" description="Acidic residues" evidence="1">
    <location>
        <begin position="23"/>
        <end position="34"/>
    </location>
</feature>
<proteinExistence type="predicted"/>